<keyword evidence="2" id="KW-1185">Reference proteome</keyword>
<name>A0AAW3ZMK7_9GAMM</name>
<dbReference type="AlphaFoldDB" id="A0AAW3ZMK7"/>
<organism evidence="1 2">
    <name type="scientific">Pseudomarimonas arenosa</name>
    <dbReference type="NCBI Taxonomy" id="2774145"/>
    <lineage>
        <taxon>Bacteria</taxon>
        <taxon>Pseudomonadati</taxon>
        <taxon>Pseudomonadota</taxon>
        <taxon>Gammaproteobacteria</taxon>
        <taxon>Lysobacterales</taxon>
        <taxon>Lysobacteraceae</taxon>
        <taxon>Pseudomarimonas</taxon>
    </lineage>
</organism>
<dbReference type="Proteomes" id="UP000613768">
    <property type="component" value="Unassembled WGS sequence"/>
</dbReference>
<evidence type="ECO:0000313" key="2">
    <source>
        <dbReference type="Proteomes" id="UP000613768"/>
    </source>
</evidence>
<protein>
    <submittedName>
        <fullName evidence="1">Uncharacterized protein</fullName>
    </submittedName>
</protein>
<dbReference type="EMBL" id="JACYTR010000010">
    <property type="protein sequence ID" value="MBD8525626.1"/>
    <property type="molecule type" value="Genomic_DNA"/>
</dbReference>
<accession>A0AAW3ZMK7</accession>
<proteinExistence type="predicted"/>
<reference evidence="1 2" key="1">
    <citation type="submission" date="2020-09" db="EMBL/GenBank/DDBJ databases">
        <title>Pseudoxanthomonas sp. CAU 1598 isolated from sand of Yaerae Beach.</title>
        <authorList>
            <person name="Kim W."/>
        </authorList>
    </citation>
    <scope>NUCLEOTIDE SEQUENCE [LARGE SCALE GENOMIC DNA]</scope>
    <source>
        <strain evidence="1 2">CAU 1598</strain>
    </source>
</reference>
<evidence type="ECO:0000313" key="1">
    <source>
        <dbReference type="EMBL" id="MBD8525626.1"/>
    </source>
</evidence>
<sequence length="116" mass="11757">MIWPPNHSFVPVTISDLSSSDGGAVDVIIDAITQNEPTGASGSGATCPDARGVGSAVAEVRAERAGNRNGRVYSVLFTASNSVGSECSARVDVCVPHQRGGSCEPPAAAHDSTTCN</sequence>
<dbReference type="RefSeq" id="WP_192028970.1">
    <property type="nucleotide sequence ID" value="NZ_JACYTR010000010.1"/>
</dbReference>
<comment type="caution">
    <text evidence="1">The sequence shown here is derived from an EMBL/GenBank/DDBJ whole genome shotgun (WGS) entry which is preliminary data.</text>
</comment>
<gene>
    <name evidence="1" type="ORF">IFO71_07715</name>
</gene>